<proteinExistence type="predicted"/>
<dbReference type="AlphaFoldDB" id="A0A183GU63"/>
<name>A0A183GU63_HELPZ</name>
<evidence type="ECO:0000313" key="1">
    <source>
        <dbReference type="Proteomes" id="UP000050761"/>
    </source>
</evidence>
<accession>A0A183GU63</accession>
<sequence>LLKDLRYSKIDRAAVVEYFTAGDYLPKDMHRRDRQLKQMLDTLRIKAESIVVPWDHVVCHFPQPAGASAMAQRPTVELPVPYLTAFNDMIKRYSEEAAITLLNLPLPPDDANLHAERYLDQIRRLTDSLPPTLLVHGVSSVISTAL</sequence>
<keyword evidence="1" id="KW-1185">Reference proteome</keyword>
<dbReference type="WBParaSite" id="HPBE_0002623301-mRNA-1">
    <property type="protein sequence ID" value="HPBE_0002623301-mRNA-1"/>
    <property type="gene ID" value="HPBE_0002623301"/>
</dbReference>
<reference evidence="2" key="1">
    <citation type="submission" date="2019-09" db="UniProtKB">
        <authorList>
            <consortium name="WormBaseParasite"/>
        </authorList>
    </citation>
    <scope>IDENTIFICATION</scope>
</reference>
<dbReference type="Proteomes" id="UP000050761">
    <property type="component" value="Unassembled WGS sequence"/>
</dbReference>
<protein>
    <submittedName>
        <fullName evidence="2">SLC12 domain-containing protein</fullName>
    </submittedName>
</protein>
<evidence type="ECO:0000313" key="2">
    <source>
        <dbReference type="WBParaSite" id="HPBE_0002623301-mRNA-1"/>
    </source>
</evidence>
<organism evidence="1 2">
    <name type="scientific">Heligmosomoides polygyrus</name>
    <name type="common">Parasitic roundworm</name>
    <dbReference type="NCBI Taxonomy" id="6339"/>
    <lineage>
        <taxon>Eukaryota</taxon>
        <taxon>Metazoa</taxon>
        <taxon>Ecdysozoa</taxon>
        <taxon>Nematoda</taxon>
        <taxon>Chromadorea</taxon>
        <taxon>Rhabditida</taxon>
        <taxon>Rhabditina</taxon>
        <taxon>Rhabditomorpha</taxon>
        <taxon>Strongyloidea</taxon>
        <taxon>Heligmosomidae</taxon>
        <taxon>Heligmosomoides</taxon>
    </lineage>
</organism>